<dbReference type="OrthoDB" id="205220at2157"/>
<accession>A0A0W1RC56</accession>
<keyword evidence="3" id="KW-1185">Reference proteome</keyword>
<sequence>MPELDPTEHTVDELEDELQEIDDQATLRDAYEAEQSGEDRSSAKEAIRRRLDEVAEGEPQPEADGSGDEDEDESDENDSSNQSETADIMSVKESVRNVATELIGHELDGVTELRRVDDGWEGVVEVIERPSVPDTQDILGAYEIQLDEGGTVTGYRRVDRYRRADTDREEHV</sequence>
<organism evidence="2 3">
    <name type="scientific">Haloprofundus marisrubri</name>
    <dbReference type="NCBI Taxonomy" id="1514971"/>
    <lineage>
        <taxon>Archaea</taxon>
        <taxon>Methanobacteriati</taxon>
        <taxon>Methanobacteriota</taxon>
        <taxon>Stenosarchaea group</taxon>
        <taxon>Halobacteria</taxon>
        <taxon>Halobacteriales</taxon>
        <taxon>Haloferacaceae</taxon>
        <taxon>Haloprofundus</taxon>
    </lineage>
</organism>
<dbReference type="InterPro" id="IPR008634">
    <property type="entry name" value="Gas-vesicle_GvpO"/>
</dbReference>
<comment type="caution">
    <text evidence="2">The sequence shown here is derived from an EMBL/GenBank/DDBJ whole genome shotgun (WGS) entry which is preliminary data.</text>
</comment>
<proteinExistence type="predicted"/>
<feature type="compositionally biased region" description="Acidic residues" evidence="1">
    <location>
        <begin position="54"/>
        <end position="78"/>
    </location>
</feature>
<dbReference type="RefSeq" id="WP_058580749.1">
    <property type="nucleotide sequence ID" value="NZ_LOPU01000016.1"/>
</dbReference>
<reference evidence="2 3" key="1">
    <citation type="submission" date="2015-12" db="EMBL/GenBank/DDBJ databases">
        <title>Haloprofundus marisrubri gen. nov., sp. nov., an extremely halophilic archaeon isolated from the Discovery deep brine-seawater interface in the Red Sea.</title>
        <authorList>
            <person name="Zhang G."/>
            <person name="Stingl U."/>
            <person name="Rashid M."/>
        </authorList>
    </citation>
    <scope>NUCLEOTIDE SEQUENCE [LARGE SCALE GENOMIC DNA]</scope>
    <source>
        <strain evidence="2 3">SB9</strain>
    </source>
</reference>
<dbReference type="STRING" id="1514971.AUR64_07185"/>
<dbReference type="EMBL" id="LOPU01000016">
    <property type="protein sequence ID" value="KTG10950.1"/>
    <property type="molecule type" value="Genomic_DNA"/>
</dbReference>
<dbReference type="GO" id="GO:0031412">
    <property type="term" value="P:gas vesicle organization"/>
    <property type="evidence" value="ECO:0007669"/>
    <property type="project" value="InterPro"/>
</dbReference>
<evidence type="ECO:0000313" key="3">
    <source>
        <dbReference type="Proteomes" id="UP000054387"/>
    </source>
</evidence>
<dbReference type="Pfam" id="PF05800">
    <property type="entry name" value="GvpO"/>
    <property type="match status" value="1"/>
</dbReference>
<feature type="compositionally biased region" description="Basic and acidic residues" evidence="1">
    <location>
        <begin position="28"/>
        <end position="53"/>
    </location>
</feature>
<protein>
    <submittedName>
        <fullName evidence="2">Gas vesicle synthesis family protein</fullName>
    </submittedName>
</protein>
<gene>
    <name evidence="2" type="ORF">AUR64_07185</name>
</gene>
<name>A0A0W1RC56_9EURY</name>
<feature type="region of interest" description="Disordered" evidence="1">
    <location>
        <begin position="28"/>
        <end position="92"/>
    </location>
</feature>
<dbReference type="Proteomes" id="UP000054387">
    <property type="component" value="Unassembled WGS sequence"/>
</dbReference>
<evidence type="ECO:0000313" key="2">
    <source>
        <dbReference type="EMBL" id="KTG10950.1"/>
    </source>
</evidence>
<dbReference type="AlphaFoldDB" id="A0A0W1RC56"/>
<evidence type="ECO:0000256" key="1">
    <source>
        <dbReference type="SAM" id="MobiDB-lite"/>
    </source>
</evidence>